<dbReference type="EMBL" id="MGFM01000043">
    <property type="protein sequence ID" value="OGM05212.1"/>
    <property type="molecule type" value="Genomic_DNA"/>
</dbReference>
<dbReference type="AlphaFoldDB" id="A0A1F7WR29"/>
<comment type="caution">
    <text evidence="1">The sequence shown here is derived from an EMBL/GenBank/DDBJ whole genome shotgun (WGS) entry which is preliminary data.</text>
</comment>
<organism evidence="1 2">
    <name type="scientific">Candidatus Woesebacteria bacterium GWB1_43_5</name>
    <dbReference type="NCBI Taxonomy" id="1802474"/>
    <lineage>
        <taxon>Bacteria</taxon>
        <taxon>Candidatus Woeseibacteriota</taxon>
    </lineage>
</organism>
<dbReference type="Proteomes" id="UP000178812">
    <property type="component" value="Unassembled WGS sequence"/>
</dbReference>
<name>A0A1F7WR29_9BACT</name>
<accession>A0A1F7WR29</accession>
<proteinExistence type="predicted"/>
<reference evidence="1 2" key="1">
    <citation type="journal article" date="2016" name="Nat. Commun.">
        <title>Thousands of microbial genomes shed light on interconnected biogeochemical processes in an aquifer system.</title>
        <authorList>
            <person name="Anantharaman K."/>
            <person name="Brown C.T."/>
            <person name="Hug L.A."/>
            <person name="Sharon I."/>
            <person name="Castelle C.J."/>
            <person name="Probst A.J."/>
            <person name="Thomas B.C."/>
            <person name="Singh A."/>
            <person name="Wilkins M.J."/>
            <person name="Karaoz U."/>
            <person name="Brodie E.L."/>
            <person name="Williams K.H."/>
            <person name="Hubbard S.S."/>
            <person name="Banfield J.F."/>
        </authorList>
    </citation>
    <scope>NUCLEOTIDE SEQUENCE [LARGE SCALE GENOMIC DNA]</scope>
</reference>
<evidence type="ECO:0000313" key="1">
    <source>
        <dbReference type="EMBL" id="OGM05212.1"/>
    </source>
</evidence>
<evidence type="ECO:0000313" key="2">
    <source>
        <dbReference type="Proteomes" id="UP000178812"/>
    </source>
</evidence>
<gene>
    <name evidence="1" type="ORF">A2125_01775</name>
</gene>
<protein>
    <submittedName>
        <fullName evidence="1">Uncharacterized protein</fullName>
    </submittedName>
</protein>
<sequence>MKLHRLTPAVFFLVASPAYQKDKSGSKIRRSENLIAFIRELTLIVFMRRRTKSSFFAKLALRERLTPIGIWQTIC</sequence>